<dbReference type="PANTHER" id="PTHR43394">
    <property type="entry name" value="ATP-DEPENDENT PERMEASE MDL1, MITOCHONDRIAL"/>
    <property type="match status" value="1"/>
</dbReference>
<protein>
    <submittedName>
        <fullName evidence="1">Transport ATP-binding protein CydC</fullName>
    </submittedName>
</protein>
<dbReference type="STRING" id="1236970.JCM9140_281"/>
<dbReference type="EMBL" id="BAUT01000001">
    <property type="protein sequence ID" value="GAE24364.1"/>
    <property type="molecule type" value="Genomic_DNA"/>
</dbReference>
<dbReference type="PANTHER" id="PTHR43394:SF1">
    <property type="entry name" value="ATP-BINDING CASSETTE SUB-FAMILY B MEMBER 10, MITOCHONDRIAL"/>
    <property type="match status" value="1"/>
</dbReference>
<evidence type="ECO:0000313" key="2">
    <source>
        <dbReference type="Proteomes" id="UP000018890"/>
    </source>
</evidence>
<dbReference type="GO" id="GO:0005524">
    <property type="term" value="F:ATP binding"/>
    <property type="evidence" value="ECO:0007669"/>
    <property type="project" value="UniProtKB-KW"/>
</dbReference>
<name>W4PZ04_9BACI</name>
<sequence>MLILDDSLSAVDAKTEEQILESLRRNRAGKTTIITAHRLSAIKHADLILVLEEGRIIQRGVHSQLMEENGWYKKMYEHQQLEELVEQGGQHDAT</sequence>
<dbReference type="SUPFAM" id="SSF52540">
    <property type="entry name" value="P-loop containing nucleoside triphosphate hydrolases"/>
    <property type="match status" value="1"/>
</dbReference>
<dbReference type="Proteomes" id="UP000018890">
    <property type="component" value="Unassembled WGS sequence"/>
</dbReference>
<comment type="caution">
    <text evidence="1">The sequence shown here is derived from an EMBL/GenBank/DDBJ whole genome shotgun (WGS) entry which is preliminary data.</text>
</comment>
<keyword evidence="2" id="KW-1185">Reference proteome</keyword>
<proteinExistence type="predicted"/>
<organism evidence="1 2">
    <name type="scientific">Halalkalibacter wakoensis JCM 9140</name>
    <dbReference type="NCBI Taxonomy" id="1236970"/>
    <lineage>
        <taxon>Bacteria</taxon>
        <taxon>Bacillati</taxon>
        <taxon>Bacillota</taxon>
        <taxon>Bacilli</taxon>
        <taxon>Bacillales</taxon>
        <taxon>Bacillaceae</taxon>
        <taxon>Halalkalibacter</taxon>
    </lineage>
</organism>
<gene>
    <name evidence="1" type="ORF">JCM9140_281</name>
</gene>
<dbReference type="InterPro" id="IPR039421">
    <property type="entry name" value="Type_1_exporter"/>
</dbReference>
<keyword evidence="1" id="KW-0547">Nucleotide-binding</keyword>
<keyword evidence="1" id="KW-0067">ATP-binding</keyword>
<evidence type="ECO:0000313" key="1">
    <source>
        <dbReference type="EMBL" id="GAE24364.1"/>
    </source>
</evidence>
<dbReference type="InterPro" id="IPR027417">
    <property type="entry name" value="P-loop_NTPase"/>
</dbReference>
<reference evidence="1" key="1">
    <citation type="journal article" date="2014" name="Genome Announc.">
        <title>Draft Genome Sequences of Three Alkaliphilic Bacillus Strains, Bacillus wakoensis JCM 9140T, Bacillus akibai JCM 9157T, and Bacillus hemicellulosilyticus JCM 9152T.</title>
        <authorList>
            <person name="Yuki M."/>
            <person name="Oshima K."/>
            <person name="Suda W."/>
            <person name="Oshida Y."/>
            <person name="Kitamura K."/>
            <person name="Iida T."/>
            <person name="Hattori M."/>
            <person name="Ohkuma M."/>
        </authorList>
    </citation>
    <scope>NUCLEOTIDE SEQUENCE [LARGE SCALE GENOMIC DNA]</scope>
    <source>
        <strain evidence="1">JCM 9140</strain>
    </source>
</reference>
<accession>W4PZ04</accession>
<dbReference type="Gene3D" id="3.40.50.300">
    <property type="entry name" value="P-loop containing nucleotide triphosphate hydrolases"/>
    <property type="match status" value="1"/>
</dbReference>
<dbReference type="AlphaFoldDB" id="W4PZ04"/>
<dbReference type="GO" id="GO:0015421">
    <property type="term" value="F:ABC-type oligopeptide transporter activity"/>
    <property type="evidence" value="ECO:0007669"/>
    <property type="project" value="TreeGrafter"/>
</dbReference>